<reference evidence="2" key="1">
    <citation type="submission" date="2016-10" db="EMBL/GenBank/DDBJ databases">
        <authorList>
            <person name="de Groot N.N."/>
        </authorList>
    </citation>
    <scope>NUCLEOTIDE SEQUENCE</scope>
</reference>
<dbReference type="EMBL" id="FPHZ01000204">
    <property type="protein sequence ID" value="SFV89128.1"/>
    <property type="molecule type" value="Genomic_DNA"/>
</dbReference>
<sequence length="180" mass="20678">MQRSITFVIIYFWLHLHRLIECCTYGVNSNKPNKINKGENMSRMIAIIVIMPIMVMIFANTDQILLPLYLFAAFQRPVSDGIEYAIIAISTYAESSIKILPTMIANTLYSQYVLAKPKSPFESFLKKPPSMVFIVSFSRIAFLKSLSMAFIVSFSLFSLIVFLLVMKHNYYKGIFPYITI</sequence>
<proteinExistence type="predicted"/>
<keyword evidence="1" id="KW-0812">Transmembrane</keyword>
<evidence type="ECO:0000313" key="3">
    <source>
        <dbReference type="EMBL" id="SFV89128.1"/>
    </source>
</evidence>
<dbReference type="EMBL" id="FPHY01000159">
    <property type="protein sequence ID" value="SFV87154.1"/>
    <property type="molecule type" value="Genomic_DNA"/>
</dbReference>
<accession>A0A1W1DZK2</accession>
<dbReference type="AlphaFoldDB" id="A0A1W1DZK2"/>
<protein>
    <submittedName>
        <fullName evidence="2">Uncharacterized protein</fullName>
    </submittedName>
</protein>
<gene>
    <name evidence="2" type="ORF">MNB_SUP05-SYMBIONT-4-1200</name>
    <name evidence="3" type="ORF">MNB_SUP05-SYMBIONT-5-671</name>
</gene>
<name>A0A1W1DZK2_9ZZZZ</name>
<keyword evidence="1" id="KW-0472">Membrane</keyword>
<organism evidence="2">
    <name type="scientific">hydrothermal vent metagenome</name>
    <dbReference type="NCBI Taxonomy" id="652676"/>
    <lineage>
        <taxon>unclassified sequences</taxon>
        <taxon>metagenomes</taxon>
        <taxon>ecological metagenomes</taxon>
    </lineage>
</organism>
<feature type="transmembrane region" description="Helical" evidence="1">
    <location>
        <begin position="41"/>
        <end position="59"/>
    </location>
</feature>
<evidence type="ECO:0000256" key="1">
    <source>
        <dbReference type="SAM" id="Phobius"/>
    </source>
</evidence>
<feature type="transmembrane region" description="Helical" evidence="1">
    <location>
        <begin position="146"/>
        <end position="165"/>
    </location>
</feature>
<evidence type="ECO:0000313" key="2">
    <source>
        <dbReference type="EMBL" id="SFV87154.1"/>
    </source>
</evidence>
<keyword evidence="1" id="KW-1133">Transmembrane helix</keyword>